<dbReference type="OrthoDB" id="7057664at2"/>
<dbReference type="EMBL" id="VIWW01000001">
    <property type="protein sequence ID" value="TWG02305.1"/>
    <property type="molecule type" value="Genomic_DNA"/>
</dbReference>
<dbReference type="RefSeq" id="WP_145762768.1">
    <property type="nucleotide sequence ID" value="NZ_VIWW01000001.1"/>
</dbReference>
<evidence type="ECO:0000313" key="5">
    <source>
        <dbReference type="Proteomes" id="UP000318186"/>
    </source>
</evidence>
<feature type="region of interest" description="Disordered" evidence="1">
    <location>
        <begin position="252"/>
        <end position="389"/>
    </location>
</feature>
<feature type="domain" description="Tox-REase-5" evidence="3">
    <location>
        <begin position="722"/>
        <end position="811"/>
    </location>
</feature>
<feature type="compositionally biased region" description="Gly residues" evidence="1">
    <location>
        <begin position="321"/>
        <end position="353"/>
    </location>
</feature>
<proteinExistence type="predicted"/>
<feature type="compositionally biased region" description="Gly residues" evidence="1">
    <location>
        <begin position="252"/>
        <end position="313"/>
    </location>
</feature>
<comment type="caution">
    <text evidence="4">The sequence shown here is derived from an EMBL/GenBank/DDBJ whole genome shotgun (WGS) entry which is preliminary data.</text>
</comment>
<evidence type="ECO:0000313" key="4">
    <source>
        <dbReference type="EMBL" id="TWG02305.1"/>
    </source>
</evidence>
<name>A0A561USG0_9ACTN</name>
<keyword evidence="4" id="KW-0540">Nuclease</keyword>
<evidence type="ECO:0000256" key="2">
    <source>
        <dbReference type="SAM" id="Phobius"/>
    </source>
</evidence>
<feature type="compositionally biased region" description="Basic and acidic residues" evidence="1">
    <location>
        <begin position="632"/>
        <end position="678"/>
    </location>
</feature>
<reference evidence="4 5" key="1">
    <citation type="submission" date="2019-06" db="EMBL/GenBank/DDBJ databases">
        <title>Sequencing the genomes of 1000 actinobacteria strains.</title>
        <authorList>
            <person name="Klenk H.-P."/>
        </authorList>
    </citation>
    <scope>NUCLEOTIDE SEQUENCE [LARGE SCALE GENOMIC DNA]</scope>
    <source>
        <strain evidence="4 5">DSM 42059</strain>
    </source>
</reference>
<dbReference type="Proteomes" id="UP000318186">
    <property type="component" value="Unassembled WGS sequence"/>
</dbReference>
<feature type="transmembrane region" description="Helical" evidence="2">
    <location>
        <begin position="92"/>
        <end position="115"/>
    </location>
</feature>
<organism evidence="4 5">
    <name type="scientific">Streptomyces brevispora</name>
    <dbReference type="NCBI Taxonomy" id="887462"/>
    <lineage>
        <taxon>Bacteria</taxon>
        <taxon>Bacillati</taxon>
        <taxon>Actinomycetota</taxon>
        <taxon>Actinomycetes</taxon>
        <taxon>Kitasatosporales</taxon>
        <taxon>Streptomycetaceae</taxon>
        <taxon>Streptomyces</taxon>
    </lineage>
</organism>
<keyword evidence="2" id="KW-0472">Membrane</keyword>
<evidence type="ECO:0000256" key="1">
    <source>
        <dbReference type="SAM" id="MobiDB-lite"/>
    </source>
</evidence>
<feature type="transmembrane region" description="Helical" evidence="2">
    <location>
        <begin position="33"/>
        <end position="56"/>
    </location>
</feature>
<feature type="compositionally biased region" description="Acidic residues" evidence="1">
    <location>
        <begin position="364"/>
        <end position="382"/>
    </location>
</feature>
<keyword evidence="4" id="KW-0255">Endonuclease</keyword>
<feature type="transmembrane region" description="Helical" evidence="2">
    <location>
        <begin position="121"/>
        <end position="140"/>
    </location>
</feature>
<evidence type="ECO:0000259" key="3">
    <source>
        <dbReference type="Pfam" id="PF15648"/>
    </source>
</evidence>
<keyword evidence="2" id="KW-1133">Transmembrane helix</keyword>
<dbReference type="InterPro" id="IPR028904">
    <property type="entry name" value="Tox-REase-5_dom"/>
</dbReference>
<dbReference type="GO" id="GO:0004519">
    <property type="term" value="F:endonuclease activity"/>
    <property type="evidence" value="ECO:0007669"/>
    <property type="project" value="UniProtKB-KW"/>
</dbReference>
<feature type="transmembrane region" description="Helical" evidence="2">
    <location>
        <begin position="172"/>
        <end position="191"/>
    </location>
</feature>
<accession>A0A561USG0</accession>
<keyword evidence="4" id="KW-0378">Hydrolase</keyword>
<feature type="region of interest" description="Disordered" evidence="1">
    <location>
        <begin position="632"/>
        <end position="753"/>
    </location>
</feature>
<dbReference type="Pfam" id="PF15648">
    <property type="entry name" value="Tox-REase-5"/>
    <property type="match status" value="1"/>
</dbReference>
<gene>
    <name evidence="4" type="ORF">FHX80_11711</name>
</gene>
<keyword evidence="2" id="KW-0812">Transmembrane</keyword>
<protein>
    <submittedName>
        <fullName evidence="4">Restriction endonuclease fold toxin 5 of polymorphic toxin system</fullName>
    </submittedName>
</protein>
<sequence length="849" mass="86105">MSAIGGISAYGGAGPAPGAGRRALPRAMGAARLLLHVLFGATLLGAVGLLGSALAADAVDGVVLGVLLYGAVPGVVGWLLSRRAWTGGRRVWGGLVAVQVWLVLGGLANAVGGSVHGFTQVFLPVVILVFLTRAESRAWFRLPEREREKKPEFSFAHMITWRRDRGQTALEYLGLVTVVVAVVAALVLSGVGGRITDRIQAAICSLTGTSCPATGTGSDSVNAGGSAGGADTGGADSGGANVGGADGGATVVGGADGGGTSSGNGDSTGTGGASGTGGSTGSGGPAGGGAGAGGGTGAGGANGSSGGASGTTGGATTNGSSSGGDTTGGAGSSGSGGGDSGGGDSGGTAGPDGPGTDTYSETAAEPEAEYDDIPAPGEDDAGDSGGGDKKEDCGGFFGCAWDGVTQVVKGVAVDGIWGDVTGVVDLFKPSTWSGIADYGKQLGGQWMDDSKDAGSKWSKGDYFGSVLDYGKASLNTVVKVGDDMFVGDDVRERWNNGQKTRAVTDVAWNVGSLFIPGYDVAKVVGKTSRLGKFGHIAADVAEAADDAGKASRRARKAAEAGDVDGARKAAKEADDAADKAEDAARKTGCTIAFGPLTRYGGSGVAGSGTGVLATGPPGRVVLADSGCDKEAEAKAKEARDQERAAWTDKKRAEEKDRAAKALEKKKPWPDAKRNDTSDPRNYNSPDWAKNLKDRDLGSADAGDGYWGSRDRNPKPNWKNESWLRYQEQITGTKRGKEYIVANPKEGKPPVEYDGWDSGRQTFLEAKNGYKSYLKQGDSGTLTGSGREKFVKEATEQVNASGGRAVEWHFSDPDVAKAARKAFREEGLPIKVVYSKQNPAKSTRKPEAFD</sequence>
<feature type="region of interest" description="Disordered" evidence="1">
    <location>
        <begin position="556"/>
        <end position="581"/>
    </location>
</feature>
<dbReference type="AlphaFoldDB" id="A0A561USG0"/>
<feature type="transmembrane region" description="Helical" evidence="2">
    <location>
        <begin position="62"/>
        <end position="80"/>
    </location>
</feature>